<evidence type="ECO:0000313" key="6">
    <source>
        <dbReference type="Proteomes" id="UP000539350"/>
    </source>
</evidence>
<proteinExistence type="predicted"/>
<dbReference type="InterPro" id="IPR020449">
    <property type="entry name" value="Tscrpt_reg_AraC-type_HTH"/>
</dbReference>
<keyword evidence="1" id="KW-0805">Transcription regulation</keyword>
<dbReference type="InterPro" id="IPR009057">
    <property type="entry name" value="Homeodomain-like_sf"/>
</dbReference>
<dbReference type="PROSITE" id="PS01124">
    <property type="entry name" value="HTH_ARAC_FAMILY_2"/>
    <property type="match status" value="1"/>
</dbReference>
<reference evidence="5 6" key="1">
    <citation type="submission" date="2020-07" db="EMBL/GenBank/DDBJ databases">
        <title>Halieaceae bacterium, F7430, whole genome shotgun sequencing project.</title>
        <authorList>
            <person name="Jiang S."/>
            <person name="Liu Z.W."/>
            <person name="Du Z.J."/>
        </authorList>
    </citation>
    <scope>NUCLEOTIDE SEQUENCE [LARGE SCALE GENOMIC DNA]</scope>
    <source>
        <strain evidence="5 6">F7430</strain>
    </source>
</reference>
<gene>
    <name evidence="5" type="ORF">H2508_11340</name>
</gene>
<dbReference type="PRINTS" id="PR00032">
    <property type="entry name" value="HTHARAC"/>
</dbReference>
<keyword evidence="6" id="KW-1185">Reference proteome</keyword>
<dbReference type="RefSeq" id="WP_182173566.1">
    <property type="nucleotide sequence ID" value="NZ_JACFXU010000015.1"/>
</dbReference>
<dbReference type="PANTHER" id="PTHR43280">
    <property type="entry name" value="ARAC-FAMILY TRANSCRIPTIONAL REGULATOR"/>
    <property type="match status" value="1"/>
</dbReference>
<evidence type="ECO:0000256" key="3">
    <source>
        <dbReference type="ARBA" id="ARBA00023163"/>
    </source>
</evidence>
<dbReference type="Gene3D" id="1.10.10.60">
    <property type="entry name" value="Homeodomain-like"/>
    <property type="match status" value="1"/>
</dbReference>
<evidence type="ECO:0000313" key="5">
    <source>
        <dbReference type="EMBL" id="MBA6413703.1"/>
    </source>
</evidence>
<accession>A0A7W2YKT8</accession>
<dbReference type="AlphaFoldDB" id="A0A7W2YKT8"/>
<comment type="caution">
    <text evidence="5">The sequence shown here is derived from an EMBL/GenBank/DDBJ whole genome shotgun (WGS) entry which is preliminary data.</text>
</comment>
<dbReference type="Pfam" id="PF12833">
    <property type="entry name" value="HTH_18"/>
    <property type="match status" value="1"/>
</dbReference>
<organism evidence="5 6">
    <name type="scientific">Sediminihaliea albiluteola</name>
    <dbReference type="NCBI Taxonomy" id="2758564"/>
    <lineage>
        <taxon>Bacteria</taxon>
        <taxon>Pseudomonadati</taxon>
        <taxon>Pseudomonadota</taxon>
        <taxon>Gammaproteobacteria</taxon>
        <taxon>Cellvibrionales</taxon>
        <taxon>Halieaceae</taxon>
        <taxon>Sediminihaliea</taxon>
    </lineage>
</organism>
<feature type="domain" description="HTH araC/xylS-type" evidence="4">
    <location>
        <begin position="207"/>
        <end position="305"/>
    </location>
</feature>
<evidence type="ECO:0000259" key="4">
    <source>
        <dbReference type="PROSITE" id="PS01124"/>
    </source>
</evidence>
<dbReference type="EMBL" id="JACFXU010000015">
    <property type="protein sequence ID" value="MBA6413703.1"/>
    <property type="molecule type" value="Genomic_DNA"/>
</dbReference>
<name>A0A7W2YKT8_9GAMM</name>
<sequence length="309" mass="34937">MRLAFAITQSSVVSLVASAHDLLQHCIASRTEDDHIYAVSCDDKSSLDHRFGFIDQPDEGMDLQPDWVFVPALNIPEAGLPAHSRELSCWLRRVSDKGANVVAVGTGTFIVAEAGLFRSGKAVTHSQFTSQFEHSYPDLELIQKPTWIKDGSVLCSGELPWQEAVLAMIANCWGDDIAKDCAETYALQWNHDIYKPCSEAMIDGSISLAQRWLSEHYAEEHVILRCIERLNMHRRTFNRRFKTETGMAPLDYVLLLRVKTSQFLLATTRHSVEEIGRQVGYSDTGAFYRIFRRYTGVSPGQFRRSKVFT</sequence>
<dbReference type="SUPFAM" id="SSF52317">
    <property type="entry name" value="Class I glutamine amidotransferase-like"/>
    <property type="match status" value="1"/>
</dbReference>
<dbReference type="Proteomes" id="UP000539350">
    <property type="component" value="Unassembled WGS sequence"/>
</dbReference>
<evidence type="ECO:0000256" key="1">
    <source>
        <dbReference type="ARBA" id="ARBA00023015"/>
    </source>
</evidence>
<dbReference type="SMART" id="SM00342">
    <property type="entry name" value="HTH_ARAC"/>
    <property type="match status" value="1"/>
</dbReference>
<protein>
    <submittedName>
        <fullName evidence="5">Helix-turn-helix domain-containing protein</fullName>
    </submittedName>
</protein>
<dbReference type="InterPro" id="IPR029062">
    <property type="entry name" value="Class_I_gatase-like"/>
</dbReference>
<dbReference type="SUPFAM" id="SSF46689">
    <property type="entry name" value="Homeodomain-like"/>
    <property type="match status" value="2"/>
</dbReference>
<evidence type="ECO:0000256" key="2">
    <source>
        <dbReference type="ARBA" id="ARBA00023125"/>
    </source>
</evidence>
<dbReference type="GO" id="GO:0043565">
    <property type="term" value="F:sequence-specific DNA binding"/>
    <property type="evidence" value="ECO:0007669"/>
    <property type="project" value="InterPro"/>
</dbReference>
<keyword evidence="2" id="KW-0238">DNA-binding</keyword>
<keyword evidence="3" id="KW-0804">Transcription</keyword>
<dbReference type="InterPro" id="IPR018062">
    <property type="entry name" value="HTH_AraC-typ_CS"/>
</dbReference>
<dbReference type="GO" id="GO:0003700">
    <property type="term" value="F:DNA-binding transcription factor activity"/>
    <property type="evidence" value="ECO:0007669"/>
    <property type="project" value="InterPro"/>
</dbReference>
<dbReference type="PROSITE" id="PS00041">
    <property type="entry name" value="HTH_ARAC_FAMILY_1"/>
    <property type="match status" value="1"/>
</dbReference>
<dbReference type="InterPro" id="IPR018060">
    <property type="entry name" value="HTH_AraC"/>
</dbReference>
<dbReference type="Gene3D" id="3.40.50.880">
    <property type="match status" value="1"/>
</dbReference>
<dbReference type="PANTHER" id="PTHR43280:SF2">
    <property type="entry name" value="HTH-TYPE TRANSCRIPTIONAL REGULATOR EXSA"/>
    <property type="match status" value="1"/>
</dbReference>